<protein>
    <submittedName>
        <fullName evidence="2">Uncharacterized protein</fullName>
    </submittedName>
</protein>
<keyword evidence="3" id="KW-1185">Reference proteome</keyword>
<comment type="caution">
    <text evidence="2">The sequence shown here is derived from an EMBL/GenBank/DDBJ whole genome shotgun (WGS) entry which is preliminary data.</text>
</comment>
<accession>A0AA37Q723</accession>
<reference evidence="2" key="1">
    <citation type="submission" date="2022-08" db="EMBL/GenBank/DDBJ databases">
        <title>Draft genome sequencing of Roseisolibacter agri AW1220.</title>
        <authorList>
            <person name="Tobiishi Y."/>
            <person name="Tonouchi A."/>
        </authorList>
    </citation>
    <scope>NUCLEOTIDE SEQUENCE</scope>
    <source>
        <strain evidence="2">AW1220</strain>
    </source>
</reference>
<sequence>MPAARPPATGSDTAQRVSASERPAPLPWDPAARPDVIVFVKHTPGSLVLTITLAPADSAQVAAFRQRARGAIGGVPGARILGPYGWPRSGTRGETLLEVELVSERIARDSARVARWLAADPLVRRVETDRAPSAR</sequence>
<evidence type="ECO:0000313" key="3">
    <source>
        <dbReference type="Proteomes" id="UP001161325"/>
    </source>
</evidence>
<dbReference type="Proteomes" id="UP001161325">
    <property type="component" value="Unassembled WGS sequence"/>
</dbReference>
<gene>
    <name evidence="2" type="ORF">rosag_14300</name>
</gene>
<dbReference type="EMBL" id="BRXS01000002">
    <property type="protein sequence ID" value="GLC24917.1"/>
    <property type="molecule type" value="Genomic_DNA"/>
</dbReference>
<proteinExistence type="predicted"/>
<evidence type="ECO:0000313" key="2">
    <source>
        <dbReference type="EMBL" id="GLC24917.1"/>
    </source>
</evidence>
<organism evidence="2 3">
    <name type="scientific">Roseisolibacter agri</name>
    <dbReference type="NCBI Taxonomy" id="2014610"/>
    <lineage>
        <taxon>Bacteria</taxon>
        <taxon>Pseudomonadati</taxon>
        <taxon>Gemmatimonadota</taxon>
        <taxon>Gemmatimonadia</taxon>
        <taxon>Gemmatimonadales</taxon>
        <taxon>Gemmatimonadaceae</taxon>
        <taxon>Roseisolibacter</taxon>
    </lineage>
</organism>
<dbReference type="AlphaFoldDB" id="A0AA37Q723"/>
<feature type="region of interest" description="Disordered" evidence="1">
    <location>
        <begin position="1"/>
        <end position="31"/>
    </location>
</feature>
<evidence type="ECO:0000256" key="1">
    <source>
        <dbReference type="SAM" id="MobiDB-lite"/>
    </source>
</evidence>
<name>A0AA37Q723_9BACT</name>